<evidence type="ECO:0000256" key="6">
    <source>
        <dbReference type="ARBA" id="ARBA00022884"/>
    </source>
</evidence>
<dbReference type="RefSeq" id="XP_073560333.1">
    <property type="nucleotide sequence ID" value="XM_073701084.1"/>
</dbReference>
<dbReference type="PANTHER" id="PTHR47960">
    <property type="entry name" value="DEAD-BOX ATP-DEPENDENT RNA HELICASE 50"/>
    <property type="match status" value="1"/>
</dbReference>
<dbReference type="GeneID" id="300575534"/>
<keyword evidence="2" id="KW-0547">Nucleotide-binding</keyword>
<sequence>MDDLKLLVVIIWIIVEALIYIWQVPSLVRPSPTLQSNMLLLDVEVIWDIELRAVNVVINFDFPKNAETYLHRGGRFGWFGQLGLAIKLLDLWSREHRQGLYANENPDPRRISILQKGGALPEQRKGPLRPREPRIQSRAASPSSTRVDGALPEQQKDLLRLRGTPNPVPPRISILHKGGWCSAGVAYIPGPGPSLSETCLKVFPGWERA</sequence>
<keyword evidence="5" id="KW-0067">ATP-binding</keyword>
<organism evidence="10 11">
    <name type="scientific">Trichoderma ghanense</name>
    <dbReference type="NCBI Taxonomy" id="65468"/>
    <lineage>
        <taxon>Eukaryota</taxon>
        <taxon>Fungi</taxon>
        <taxon>Dikarya</taxon>
        <taxon>Ascomycota</taxon>
        <taxon>Pezizomycotina</taxon>
        <taxon>Sordariomycetes</taxon>
        <taxon>Hypocreomycetidae</taxon>
        <taxon>Hypocreales</taxon>
        <taxon>Hypocreaceae</taxon>
        <taxon>Trichoderma</taxon>
    </lineage>
</organism>
<keyword evidence="11" id="KW-1185">Reference proteome</keyword>
<feature type="transmembrane region" description="Helical" evidence="9">
    <location>
        <begin position="6"/>
        <end position="28"/>
    </location>
</feature>
<reference evidence="10 11" key="1">
    <citation type="submission" date="2018-01" db="EMBL/GenBank/DDBJ databases">
        <title>Genome characterization of the sugarcane-associated fungus Trichoderma ghanense CCMA-1212 and their application in lignocelulose bioconversion.</title>
        <authorList>
            <person name="Steindorff A.S."/>
            <person name="Mendes T.D."/>
            <person name="Vilela E.S.D."/>
            <person name="Rodrigues D.S."/>
            <person name="Formighieri E.F."/>
            <person name="Melo I.S."/>
            <person name="Favaro L.C.L."/>
        </authorList>
    </citation>
    <scope>NUCLEOTIDE SEQUENCE [LARGE SCALE GENOMIC DNA]</scope>
    <source>
        <strain evidence="10 11">CCMA-1212</strain>
    </source>
</reference>
<dbReference type="InterPro" id="IPR027417">
    <property type="entry name" value="P-loop_NTPase"/>
</dbReference>
<dbReference type="EC" id="3.6.4.13" evidence="1"/>
<dbReference type="Proteomes" id="UP001642720">
    <property type="component" value="Unassembled WGS sequence"/>
</dbReference>
<dbReference type="EMBL" id="PPTA01000004">
    <property type="protein sequence ID" value="TFB04132.1"/>
    <property type="molecule type" value="Genomic_DNA"/>
</dbReference>
<keyword evidence="3" id="KW-0378">Hydrolase</keyword>
<dbReference type="Gene3D" id="3.40.50.300">
    <property type="entry name" value="P-loop containing nucleotide triphosphate hydrolases"/>
    <property type="match status" value="1"/>
</dbReference>
<feature type="region of interest" description="Disordered" evidence="8">
    <location>
        <begin position="120"/>
        <end position="152"/>
    </location>
</feature>
<feature type="compositionally biased region" description="Basic and acidic residues" evidence="8">
    <location>
        <begin position="122"/>
        <end position="135"/>
    </location>
</feature>
<evidence type="ECO:0000256" key="7">
    <source>
        <dbReference type="ARBA" id="ARBA00047984"/>
    </source>
</evidence>
<name>A0ABY2H761_9HYPO</name>
<accession>A0ABY2H761</accession>
<keyword evidence="9" id="KW-0472">Membrane</keyword>
<evidence type="ECO:0000256" key="5">
    <source>
        <dbReference type="ARBA" id="ARBA00022840"/>
    </source>
</evidence>
<evidence type="ECO:0000256" key="8">
    <source>
        <dbReference type="SAM" id="MobiDB-lite"/>
    </source>
</evidence>
<keyword evidence="6" id="KW-0694">RNA-binding</keyword>
<dbReference type="SUPFAM" id="SSF52540">
    <property type="entry name" value="P-loop containing nucleoside triphosphate hydrolases"/>
    <property type="match status" value="1"/>
</dbReference>
<evidence type="ECO:0000256" key="1">
    <source>
        <dbReference type="ARBA" id="ARBA00012552"/>
    </source>
</evidence>
<comment type="caution">
    <text evidence="10">The sequence shown here is derived from an EMBL/GenBank/DDBJ whole genome shotgun (WGS) entry which is preliminary data.</text>
</comment>
<comment type="catalytic activity">
    <reaction evidence="7">
        <text>ATP + H2O = ADP + phosphate + H(+)</text>
        <dbReference type="Rhea" id="RHEA:13065"/>
        <dbReference type="ChEBI" id="CHEBI:15377"/>
        <dbReference type="ChEBI" id="CHEBI:15378"/>
        <dbReference type="ChEBI" id="CHEBI:30616"/>
        <dbReference type="ChEBI" id="CHEBI:43474"/>
        <dbReference type="ChEBI" id="CHEBI:456216"/>
        <dbReference type="EC" id="3.6.4.13"/>
    </reaction>
</comment>
<protein>
    <recommendedName>
        <fullName evidence="1">RNA helicase</fullName>
        <ecNumber evidence="1">3.6.4.13</ecNumber>
    </recommendedName>
</protein>
<dbReference type="GO" id="GO:0004386">
    <property type="term" value="F:helicase activity"/>
    <property type="evidence" value="ECO:0007669"/>
    <property type="project" value="UniProtKB-KW"/>
</dbReference>
<evidence type="ECO:0000256" key="3">
    <source>
        <dbReference type="ARBA" id="ARBA00022801"/>
    </source>
</evidence>
<evidence type="ECO:0000256" key="2">
    <source>
        <dbReference type="ARBA" id="ARBA00022741"/>
    </source>
</evidence>
<evidence type="ECO:0000313" key="10">
    <source>
        <dbReference type="EMBL" id="TFB04132.1"/>
    </source>
</evidence>
<evidence type="ECO:0000313" key="11">
    <source>
        <dbReference type="Proteomes" id="UP001642720"/>
    </source>
</evidence>
<keyword evidence="9" id="KW-0812">Transmembrane</keyword>
<evidence type="ECO:0000256" key="9">
    <source>
        <dbReference type="SAM" id="Phobius"/>
    </source>
</evidence>
<evidence type="ECO:0000256" key="4">
    <source>
        <dbReference type="ARBA" id="ARBA00022806"/>
    </source>
</evidence>
<keyword evidence="9" id="KW-1133">Transmembrane helix</keyword>
<proteinExistence type="predicted"/>
<keyword evidence="4 10" id="KW-0347">Helicase</keyword>
<gene>
    <name evidence="10" type="ORF">CCMA1212_003749</name>
</gene>